<keyword evidence="3" id="KW-1185">Reference proteome</keyword>
<dbReference type="OrthoDB" id="773549at2759"/>
<reference evidence="2 3" key="1">
    <citation type="journal article" date="2019" name="Nat. Plants">
        <title>Stout camphor tree genome fills gaps in understanding of flowering plant genome evolution.</title>
        <authorList>
            <person name="Chaw S.M."/>
            <person name="Liu Y.C."/>
            <person name="Wu Y.W."/>
            <person name="Wang H.Y."/>
            <person name="Lin C.I."/>
            <person name="Wu C.S."/>
            <person name="Ke H.M."/>
            <person name="Chang L.Y."/>
            <person name="Hsu C.Y."/>
            <person name="Yang H.T."/>
            <person name="Sudianto E."/>
            <person name="Hsu M.H."/>
            <person name="Wu K.P."/>
            <person name="Wang L.N."/>
            <person name="Leebens-Mack J.H."/>
            <person name="Tsai I.J."/>
        </authorList>
    </citation>
    <scope>NUCLEOTIDE SEQUENCE [LARGE SCALE GENOMIC DNA]</scope>
    <source>
        <strain evidence="3">cv. Chaw 1501</strain>
        <tissue evidence="2">Young leaves</tissue>
    </source>
</reference>
<dbReference type="Proteomes" id="UP000283530">
    <property type="component" value="Unassembled WGS sequence"/>
</dbReference>
<feature type="domain" description="FBD" evidence="1">
    <location>
        <begin position="382"/>
        <end position="456"/>
    </location>
</feature>
<dbReference type="InterPro" id="IPR032675">
    <property type="entry name" value="LRR_dom_sf"/>
</dbReference>
<dbReference type="Pfam" id="PF00646">
    <property type="entry name" value="F-box"/>
    <property type="match status" value="1"/>
</dbReference>
<dbReference type="Pfam" id="PF24758">
    <property type="entry name" value="LRR_At5g56370"/>
    <property type="match status" value="1"/>
</dbReference>
<sequence length="464" mass="53858">MRAIKRMAVESSLVAGEEGEVEVNDDRISLLPDPILTMILSLIPVIEAARTSVLSKRWRYLWTSIPHLDFFNFFDAFFPGGLPTQVGEKCISVFNQIFACRQAHINSCELPIFDDCPFDLDYFFFRLDELGIQDLLLSYFGKDPINLPSLFFCNSLKKLKILCFLVRLPSQFNQLTNLQALELIVVSITSTHLETLVAGCPRLENLTICQSVHLSELRIRAPNLLLLDIFVEEDKRRFRFSLIKAPRLKHIVLGYSLNKEFRHNFSEEEDEEDENKIDEVDNLIKLLMNLDHLERFSFRCCPYLFKFKSIMRLPDSLPIGCQLVHMKKLFMELNFDDAAMVSPLLFLLRSCPNLEQLSLECRCSKTGFPIETNYWEKQKPPECLKSHLMTIQIEYIRLSSKNVIEFLKFLLVNARVLVRMRLLYSKSSTDQSKEDIVVNELLLFNRASQNALLEIKPGRRFYGS</sequence>
<dbReference type="CDD" id="cd22160">
    <property type="entry name" value="F-box_AtFBL13-like"/>
    <property type="match status" value="1"/>
</dbReference>
<comment type="caution">
    <text evidence="2">The sequence shown here is derived from an EMBL/GenBank/DDBJ whole genome shotgun (WGS) entry which is preliminary data.</text>
</comment>
<dbReference type="SMART" id="SM00579">
    <property type="entry name" value="FBD"/>
    <property type="match status" value="1"/>
</dbReference>
<dbReference type="EMBL" id="QPKB01000012">
    <property type="protein sequence ID" value="RWR96899.1"/>
    <property type="molecule type" value="Genomic_DNA"/>
</dbReference>
<evidence type="ECO:0000313" key="3">
    <source>
        <dbReference type="Proteomes" id="UP000283530"/>
    </source>
</evidence>
<dbReference type="InterPro" id="IPR053781">
    <property type="entry name" value="F-box_AtFBL13-like"/>
</dbReference>
<dbReference type="Pfam" id="PF08387">
    <property type="entry name" value="FBD"/>
    <property type="match status" value="1"/>
</dbReference>
<dbReference type="InterPro" id="IPR006566">
    <property type="entry name" value="FBD"/>
</dbReference>
<dbReference type="InterPro" id="IPR036047">
    <property type="entry name" value="F-box-like_dom_sf"/>
</dbReference>
<dbReference type="PANTHER" id="PTHR31900">
    <property type="entry name" value="F-BOX/RNI SUPERFAMILY PROTEIN-RELATED"/>
    <property type="match status" value="1"/>
</dbReference>
<dbReference type="Gene3D" id="3.80.10.10">
    <property type="entry name" value="Ribonuclease Inhibitor"/>
    <property type="match status" value="1"/>
</dbReference>
<dbReference type="SUPFAM" id="SSF52047">
    <property type="entry name" value="RNI-like"/>
    <property type="match status" value="1"/>
</dbReference>
<protein>
    <submittedName>
        <fullName evidence="2">F-box/LRR-repeat-like protein</fullName>
    </submittedName>
</protein>
<name>A0A3S3R8G1_9MAGN</name>
<dbReference type="InterPro" id="IPR050232">
    <property type="entry name" value="FBL13/AtMIF1-like"/>
</dbReference>
<accession>A0A3S3R8G1</accession>
<gene>
    <name evidence="2" type="ORF">CKAN_02630400</name>
</gene>
<dbReference type="InterPro" id="IPR055411">
    <property type="entry name" value="LRR_FXL15/At3g58940/PEG3-like"/>
</dbReference>
<dbReference type="AlphaFoldDB" id="A0A3S3R8G1"/>
<dbReference type="SUPFAM" id="SSF81383">
    <property type="entry name" value="F-box domain"/>
    <property type="match status" value="1"/>
</dbReference>
<dbReference type="InterPro" id="IPR001810">
    <property type="entry name" value="F-box_dom"/>
</dbReference>
<dbReference type="PANTHER" id="PTHR31900:SF32">
    <property type="entry name" value="F-BOX_RNI_FBD-LIKE DOMAIN PROTEIN"/>
    <property type="match status" value="1"/>
</dbReference>
<evidence type="ECO:0000259" key="1">
    <source>
        <dbReference type="SMART" id="SM00579"/>
    </source>
</evidence>
<evidence type="ECO:0000313" key="2">
    <source>
        <dbReference type="EMBL" id="RWR96899.1"/>
    </source>
</evidence>
<proteinExistence type="predicted"/>
<organism evidence="2 3">
    <name type="scientific">Cinnamomum micranthum f. kanehirae</name>
    <dbReference type="NCBI Taxonomy" id="337451"/>
    <lineage>
        <taxon>Eukaryota</taxon>
        <taxon>Viridiplantae</taxon>
        <taxon>Streptophyta</taxon>
        <taxon>Embryophyta</taxon>
        <taxon>Tracheophyta</taxon>
        <taxon>Spermatophyta</taxon>
        <taxon>Magnoliopsida</taxon>
        <taxon>Magnoliidae</taxon>
        <taxon>Laurales</taxon>
        <taxon>Lauraceae</taxon>
        <taxon>Cinnamomum</taxon>
    </lineage>
</organism>